<sequence>MAIACLGWGSLIWDPRELPIRREWFDDGPLLRVEFTRQSSNGRITLVLEPTAPEVRSFWAIMDTDDLALAKRQLMAREGTKNGDWVATWSQGGAAPEALPGLPDWSLAHGVEGVVWTALPPQFNGESAAPTIEQVVTYLQGLEGTKKDEAERYIRHAPRQIDTPYRRRIEADLGWTALP</sequence>
<proteinExistence type="predicted"/>
<dbReference type="RefSeq" id="WP_151664114.1">
    <property type="nucleotide sequence ID" value="NZ_WBWS01000024.1"/>
</dbReference>
<evidence type="ECO:0000313" key="2">
    <source>
        <dbReference type="Proteomes" id="UP000481876"/>
    </source>
</evidence>
<organism evidence="1 2">
    <name type="scientific">Brucella anthropi</name>
    <name type="common">Ochrobactrum anthropi</name>
    <dbReference type="NCBI Taxonomy" id="529"/>
    <lineage>
        <taxon>Bacteria</taxon>
        <taxon>Pseudomonadati</taxon>
        <taxon>Pseudomonadota</taxon>
        <taxon>Alphaproteobacteria</taxon>
        <taxon>Hyphomicrobiales</taxon>
        <taxon>Brucellaceae</taxon>
        <taxon>Brucella/Ochrobactrum group</taxon>
        <taxon>Brucella</taxon>
    </lineage>
</organism>
<dbReference type="AlphaFoldDB" id="A0A6L3Z1F1"/>
<accession>A0A6L3Z1F1</accession>
<dbReference type="EMBL" id="WBWS01000024">
    <property type="protein sequence ID" value="KAB2764296.1"/>
    <property type="molecule type" value="Genomic_DNA"/>
</dbReference>
<comment type="caution">
    <text evidence="1">The sequence shown here is derived from an EMBL/GenBank/DDBJ whole genome shotgun (WGS) entry which is preliminary data.</text>
</comment>
<protein>
    <submittedName>
        <fullName evidence="1">Uncharacterized protein</fullName>
    </submittedName>
</protein>
<name>A0A6L3Z1F1_BRUAN</name>
<gene>
    <name evidence="1" type="ORF">F9L04_20145</name>
</gene>
<evidence type="ECO:0000313" key="1">
    <source>
        <dbReference type="EMBL" id="KAB2764296.1"/>
    </source>
</evidence>
<reference evidence="1 2" key="1">
    <citation type="submission" date="2019-09" db="EMBL/GenBank/DDBJ databases">
        <title>Taxonomic organization of the family Brucellaceae based on a phylogenomic approach.</title>
        <authorList>
            <person name="Leclercq S."/>
            <person name="Cloeckaert A."/>
            <person name="Zygmunt M.S."/>
        </authorList>
    </citation>
    <scope>NUCLEOTIDE SEQUENCE [LARGE SCALE GENOMIC DNA]</scope>
    <source>
        <strain evidence="1 2">LMG 3313</strain>
    </source>
</reference>
<dbReference type="Proteomes" id="UP000481876">
    <property type="component" value="Unassembled WGS sequence"/>
</dbReference>